<protein>
    <submittedName>
        <fullName evidence="8">C40 family peptidase</fullName>
    </submittedName>
</protein>
<evidence type="ECO:0000256" key="1">
    <source>
        <dbReference type="ARBA" id="ARBA00007074"/>
    </source>
</evidence>
<sequence length="399" mass="41207">MSRRRRFAAIALVCALGLSVSPGWGTHRAYAAPAGPSLPPQDYGPPVAPPPVELPPGTGDSANPGGTGGGSGDDSIGSGAADASLDAVRLRIDSLYRQAGSATDAYNLATERAAEQKAQLAATARALVDGQERIAALRQQAGATARAQYRGGGLPPSAGLALADDPQAMLEGLARAKDEQHAANGLLHELTTTQDDLTGYARNAGTNWHKLRENQRTTAKAKKEITAKISDARDLEAGLRAAEKARLRTLEQDAVATAQTAWLNTRAPSDMNRAPSAAGARALAFATAQIGKPYVWGAAGPDTYDCSGLTSRAWAAAGTPVPRTSQEQWRLLPHVPLADLRPGDLIVYYADASHVAVYAGGGKIVQAPRPGRDVTLSEAGAMPVLGAVRPDGGGVTPGT</sequence>
<evidence type="ECO:0000256" key="3">
    <source>
        <dbReference type="ARBA" id="ARBA00022801"/>
    </source>
</evidence>
<evidence type="ECO:0000259" key="7">
    <source>
        <dbReference type="PROSITE" id="PS51935"/>
    </source>
</evidence>
<keyword evidence="4" id="KW-0788">Thiol protease</keyword>
<dbReference type="Pfam" id="PF00877">
    <property type="entry name" value="NLPC_P60"/>
    <property type="match status" value="1"/>
</dbReference>
<feature type="chain" id="PRO_5046534380" evidence="6">
    <location>
        <begin position="32"/>
        <end position="399"/>
    </location>
</feature>
<name>A0ABP7F121_9ACTN</name>
<evidence type="ECO:0000256" key="2">
    <source>
        <dbReference type="ARBA" id="ARBA00022670"/>
    </source>
</evidence>
<evidence type="ECO:0000256" key="6">
    <source>
        <dbReference type="SAM" id="SignalP"/>
    </source>
</evidence>
<dbReference type="EMBL" id="BAABEP010000016">
    <property type="protein sequence ID" value="GAA3729173.1"/>
    <property type="molecule type" value="Genomic_DNA"/>
</dbReference>
<feature type="compositionally biased region" description="Low complexity" evidence="5">
    <location>
        <begin position="55"/>
        <end position="64"/>
    </location>
</feature>
<dbReference type="InterPro" id="IPR051794">
    <property type="entry name" value="PG_Endopeptidase_C40"/>
</dbReference>
<evidence type="ECO:0000256" key="4">
    <source>
        <dbReference type="ARBA" id="ARBA00022807"/>
    </source>
</evidence>
<dbReference type="Gene3D" id="3.90.1720.10">
    <property type="entry name" value="endopeptidase domain like (from Nostoc punctiforme)"/>
    <property type="match status" value="1"/>
</dbReference>
<dbReference type="RefSeq" id="WP_345646286.1">
    <property type="nucleotide sequence ID" value="NZ_BAABEP010000016.1"/>
</dbReference>
<dbReference type="InterPro" id="IPR000064">
    <property type="entry name" value="NLP_P60_dom"/>
</dbReference>
<feature type="domain" description="NlpC/P60" evidence="7">
    <location>
        <begin position="276"/>
        <end position="397"/>
    </location>
</feature>
<dbReference type="PANTHER" id="PTHR47359:SF3">
    <property type="entry name" value="NLP_P60 DOMAIN-CONTAINING PROTEIN-RELATED"/>
    <property type="match status" value="1"/>
</dbReference>
<comment type="similarity">
    <text evidence="1">Belongs to the peptidase C40 family.</text>
</comment>
<evidence type="ECO:0000313" key="9">
    <source>
        <dbReference type="Proteomes" id="UP001499884"/>
    </source>
</evidence>
<proteinExistence type="inferred from homology"/>
<dbReference type="SUPFAM" id="SSF54001">
    <property type="entry name" value="Cysteine proteinases"/>
    <property type="match status" value="1"/>
</dbReference>
<feature type="compositionally biased region" description="Pro residues" evidence="5">
    <location>
        <begin position="36"/>
        <end position="54"/>
    </location>
</feature>
<dbReference type="InterPro" id="IPR038765">
    <property type="entry name" value="Papain-like_cys_pep_sf"/>
</dbReference>
<dbReference type="PROSITE" id="PS51935">
    <property type="entry name" value="NLPC_P60"/>
    <property type="match status" value="1"/>
</dbReference>
<evidence type="ECO:0000313" key="8">
    <source>
        <dbReference type="EMBL" id="GAA3729173.1"/>
    </source>
</evidence>
<gene>
    <name evidence="8" type="ORF">GCM10023082_28740</name>
</gene>
<dbReference type="Proteomes" id="UP001499884">
    <property type="component" value="Unassembled WGS sequence"/>
</dbReference>
<feature type="region of interest" description="Disordered" evidence="5">
    <location>
        <begin position="33"/>
        <end position="80"/>
    </location>
</feature>
<evidence type="ECO:0000256" key="5">
    <source>
        <dbReference type="SAM" id="MobiDB-lite"/>
    </source>
</evidence>
<comment type="caution">
    <text evidence="8">The sequence shown here is derived from an EMBL/GenBank/DDBJ whole genome shotgun (WGS) entry which is preliminary data.</text>
</comment>
<accession>A0ABP7F121</accession>
<keyword evidence="9" id="KW-1185">Reference proteome</keyword>
<reference evidence="9" key="1">
    <citation type="journal article" date="2019" name="Int. J. Syst. Evol. Microbiol.">
        <title>The Global Catalogue of Microorganisms (GCM) 10K type strain sequencing project: providing services to taxonomists for standard genome sequencing and annotation.</title>
        <authorList>
            <consortium name="The Broad Institute Genomics Platform"/>
            <consortium name="The Broad Institute Genome Sequencing Center for Infectious Disease"/>
            <person name="Wu L."/>
            <person name="Ma J."/>
        </authorList>
    </citation>
    <scope>NUCLEOTIDE SEQUENCE [LARGE SCALE GENOMIC DNA]</scope>
    <source>
        <strain evidence="9">JCM 30846</strain>
    </source>
</reference>
<keyword evidence="3" id="KW-0378">Hydrolase</keyword>
<keyword evidence="6" id="KW-0732">Signal</keyword>
<keyword evidence="2" id="KW-0645">Protease</keyword>
<dbReference type="PANTHER" id="PTHR47359">
    <property type="entry name" value="PEPTIDOGLYCAN DL-ENDOPEPTIDASE CWLO"/>
    <property type="match status" value="1"/>
</dbReference>
<organism evidence="8 9">
    <name type="scientific">Streptomyces tremellae</name>
    <dbReference type="NCBI Taxonomy" id="1124239"/>
    <lineage>
        <taxon>Bacteria</taxon>
        <taxon>Bacillati</taxon>
        <taxon>Actinomycetota</taxon>
        <taxon>Actinomycetes</taxon>
        <taxon>Kitasatosporales</taxon>
        <taxon>Streptomycetaceae</taxon>
        <taxon>Streptomyces</taxon>
    </lineage>
</organism>
<feature type="signal peptide" evidence="6">
    <location>
        <begin position="1"/>
        <end position="31"/>
    </location>
</feature>